<dbReference type="NCBIfam" id="TIGR02433">
    <property type="entry name" value="lysidine_TilS_C"/>
    <property type="match status" value="1"/>
</dbReference>
<sequence>MSDSDLPSDEPGSAGKTAQALSSALREALQRAGTSGITGTTGTTGGTLAVAYSGGLDSSVLLDVAAAHAAAGGMTLLALHVHHGLSPHADAWQAHCQASCERLGVPFFAARVSLDNVAGSGVEEAARVARYAALGRMCREHGAAILLSAHHLDDQAETVLLQLLRGSGLAGMSGMEACNTAPGLLGDDATLIVRPLLGITRTQLEAYAAARSLPHIEDESNADTRYARNALRHLVMPALGQSFHGYQQRLARAAGHAQGAQELLREVAVQDLERCRSDDHLLMPVLRELSEQRFFNLMRHWFGLRGMRMPSAAWMHEMRAQLMQADVEAQLCVSHPDGEVHRYRERVFLAPRRTPPEEGAVLRLKWAGEKSLRVAACYGALHFDLLAAADTRPGFDTVWLAAQALSVQGRSGGERVKLAANRPARSLKQHFQSADVPAWERPYLPLLFAGDALIFAAGIGMDCAHFSSGGERVAIRWQAG</sequence>
<dbReference type="GO" id="GO:0006400">
    <property type="term" value="P:tRNA modification"/>
    <property type="evidence" value="ECO:0007669"/>
    <property type="project" value="UniProtKB-UniRule"/>
</dbReference>
<dbReference type="InterPro" id="IPR014729">
    <property type="entry name" value="Rossmann-like_a/b/a_fold"/>
</dbReference>
<dbReference type="SUPFAM" id="SSF56037">
    <property type="entry name" value="PheT/TilS domain"/>
    <property type="match status" value="1"/>
</dbReference>
<dbReference type="PANTHER" id="PTHR43033:SF1">
    <property type="entry name" value="TRNA(ILE)-LYSIDINE SYNTHASE-RELATED"/>
    <property type="match status" value="1"/>
</dbReference>
<dbReference type="InterPro" id="IPR015262">
    <property type="entry name" value="tRNA_Ile_lys_synt_subst-bd"/>
</dbReference>
<reference evidence="11 12" key="1">
    <citation type="submission" date="2017-06" db="EMBL/GenBank/DDBJ databases">
        <title>Herbaspirillum phytohormonus sp. nov., isolated from the root nodule of Robinia pseudoacacia in lead-zinc mine.</title>
        <authorList>
            <person name="Fan M."/>
            <person name="Lin Y."/>
        </authorList>
    </citation>
    <scope>NUCLEOTIDE SEQUENCE [LARGE SCALE GENOMIC DNA]</scope>
    <source>
        <strain evidence="11 12">HZ10</strain>
    </source>
</reference>
<feature type="domain" description="Lysidine-tRNA(Ile) synthetase C-terminal" evidence="10">
    <location>
        <begin position="405"/>
        <end position="477"/>
    </location>
</feature>
<evidence type="ECO:0000256" key="9">
    <source>
        <dbReference type="SAM" id="MobiDB-lite"/>
    </source>
</evidence>
<evidence type="ECO:0000313" key="11">
    <source>
        <dbReference type="EMBL" id="OWY31091.1"/>
    </source>
</evidence>
<comment type="function">
    <text evidence="8">Ligates lysine onto the cytidine present at position 34 of the AUA codon-specific tRNA(Ile) that contains the anticodon CAU, in an ATP-dependent manner. Cytidine is converted to lysidine, thus changing the amino acid specificity of the tRNA from methionine to isoleucine.</text>
</comment>
<evidence type="ECO:0000256" key="7">
    <source>
        <dbReference type="ARBA" id="ARBA00048539"/>
    </source>
</evidence>
<organism evidence="11 12">
    <name type="scientific">Herbaspirillum robiniae</name>
    <dbReference type="NCBI Taxonomy" id="2014887"/>
    <lineage>
        <taxon>Bacteria</taxon>
        <taxon>Pseudomonadati</taxon>
        <taxon>Pseudomonadota</taxon>
        <taxon>Betaproteobacteria</taxon>
        <taxon>Burkholderiales</taxon>
        <taxon>Oxalobacteraceae</taxon>
        <taxon>Herbaspirillum</taxon>
    </lineage>
</organism>
<name>A0A246WWM0_9BURK</name>
<evidence type="ECO:0000256" key="5">
    <source>
        <dbReference type="ARBA" id="ARBA00022741"/>
    </source>
</evidence>
<dbReference type="GO" id="GO:0032267">
    <property type="term" value="F:tRNA(Ile)-lysidine synthase activity"/>
    <property type="evidence" value="ECO:0007669"/>
    <property type="project" value="UniProtKB-EC"/>
</dbReference>
<evidence type="ECO:0000256" key="6">
    <source>
        <dbReference type="ARBA" id="ARBA00022840"/>
    </source>
</evidence>
<evidence type="ECO:0000256" key="4">
    <source>
        <dbReference type="ARBA" id="ARBA00022694"/>
    </source>
</evidence>
<comment type="subcellular location">
    <subcellularLocation>
        <location evidence="1 8">Cytoplasm</location>
    </subcellularLocation>
</comment>
<dbReference type="InterPro" id="IPR012796">
    <property type="entry name" value="Lysidine-tRNA-synth_C"/>
</dbReference>
<accession>A0A246WWM0</accession>
<dbReference type="InterPro" id="IPR011063">
    <property type="entry name" value="TilS/TtcA_N"/>
</dbReference>
<proteinExistence type="inferred from homology"/>
<evidence type="ECO:0000256" key="1">
    <source>
        <dbReference type="ARBA" id="ARBA00004496"/>
    </source>
</evidence>
<dbReference type="InterPro" id="IPR012795">
    <property type="entry name" value="tRNA_Ile_lys_synt_N"/>
</dbReference>
<comment type="similarity">
    <text evidence="8">Belongs to the tRNA(Ile)-lysidine synthase family.</text>
</comment>
<dbReference type="AlphaFoldDB" id="A0A246WWM0"/>
<dbReference type="SUPFAM" id="SSF52402">
    <property type="entry name" value="Adenine nucleotide alpha hydrolases-like"/>
    <property type="match status" value="1"/>
</dbReference>
<evidence type="ECO:0000313" key="12">
    <source>
        <dbReference type="Proteomes" id="UP000197596"/>
    </source>
</evidence>
<evidence type="ECO:0000259" key="10">
    <source>
        <dbReference type="SMART" id="SM00977"/>
    </source>
</evidence>
<dbReference type="Proteomes" id="UP000197596">
    <property type="component" value="Unassembled WGS sequence"/>
</dbReference>
<dbReference type="Gene3D" id="3.40.50.620">
    <property type="entry name" value="HUPs"/>
    <property type="match status" value="1"/>
</dbReference>
<keyword evidence="3 8" id="KW-0436">Ligase</keyword>
<dbReference type="GO" id="GO:0005737">
    <property type="term" value="C:cytoplasm"/>
    <property type="evidence" value="ECO:0007669"/>
    <property type="project" value="UniProtKB-SubCell"/>
</dbReference>
<keyword evidence="6 8" id="KW-0067">ATP-binding</keyword>
<keyword evidence="4 8" id="KW-0819">tRNA processing</keyword>
<dbReference type="Pfam" id="PF01171">
    <property type="entry name" value="ATP_bind_3"/>
    <property type="match status" value="1"/>
</dbReference>
<keyword evidence="2 8" id="KW-0963">Cytoplasm</keyword>
<comment type="caution">
    <text evidence="11">The sequence shown here is derived from an EMBL/GenBank/DDBJ whole genome shotgun (WGS) entry which is preliminary data.</text>
</comment>
<comment type="domain">
    <text evidence="8">The N-terminal region contains the highly conserved SGGXDS motif, predicted to be a P-loop motif involved in ATP binding.</text>
</comment>
<dbReference type="HAMAP" id="MF_01161">
    <property type="entry name" value="tRNA_Ile_lys_synt"/>
    <property type="match status" value="1"/>
</dbReference>
<protein>
    <recommendedName>
        <fullName evidence="8">tRNA(Ile)-lysidine synthase</fullName>
        <ecNumber evidence="8">6.3.4.19</ecNumber>
    </recommendedName>
    <alternativeName>
        <fullName evidence="8">tRNA(Ile)-2-lysyl-cytidine synthase</fullName>
    </alternativeName>
    <alternativeName>
        <fullName evidence="8">tRNA(Ile)-lysidine synthetase</fullName>
    </alternativeName>
</protein>
<dbReference type="EC" id="6.3.4.19" evidence="8"/>
<comment type="catalytic activity">
    <reaction evidence="7 8">
        <text>cytidine(34) in tRNA(Ile2) + L-lysine + ATP = lysidine(34) in tRNA(Ile2) + AMP + diphosphate + H(+)</text>
        <dbReference type="Rhea" id="RHEA:43744"/>
        <dbReference type="Rhea" id="RHEA-COMP:10625"/>
        <dbReference type="Rhea" id="RHEA-COMP:10670"/>
        <dbReference type="ChEBI" id="CHEBI:15378"/>
        <dbReference type="ChEBI" id="CHEBI:30616"/>
        <dbReference type="ChEBI" id="CHEBI:32551"/>
        <dbReference type="ChEBI" id="CHEBI:33019"/>
        <dbReference type="ChEBI" id="CHEBI:82748"/>
        <dbReference type="ChEBI" id="CHEBI:83665"/>
        <dbReference type="ChEBI" id="CHEBI:456215"/>
        <dbReference type="EC" id="6.3.4.19"/>
    </reaction>
</comment>
<dbReference type="Pfam" id="PF11734">
    <property type="entry name" value="TilS_C"/>
    <property type="match status" value="1"/>
</dbReference>
<dbReference type="Gene3D" id="1.20.59.20">
    <property type="match status" value="1"/>
</dbReference>
<dbReference type="SUPFAM" id="SSF82829">
    <property type="entry name" value="MesJ substrate recognition domain-like"/>
    <property type="match status" value="1"/>
</dbReference>
<keyword evidence="5 8" id="KW-0547">Nucleotide-binding</keyword>
<dbReference type="SMART" id="SM00977">
    <property type="entry name" value="TilS_C"/>
    <property type="match status" value="1"/>
</dbReference>
<dbReference type="Pfam" id="PF09179">
    <property type="entry name" value="TilS"/>
    <property type="match status" value="1"/>
</dbReference>
<evidence type="ECO:0000256" key="3">
    <source>
        <dbReference type="ARBA" id="ARBA00022598"/>
    </source>
</evidence>
<evidence type="ECO:0000256" key="8">
    <source>
        <dbReference type="HAMAP-Rule" id="MF_01161"/>
    </source>
</evidence>
<feature type="region of interest" description="Disordered" evidence="9">
    <location>
        <begin position="1"/>
        <end position="20"/>
    </location>
</feature>
<gene>
    <name evidence="8 11" type="primary">tilS</name>
    <name evidence="11" type="ORF">CEJ42_03255</name>
</gene>
<dbReference type="GO" id="GO:0005524">
    <property type="term" value="F:ATP binding"/>
    <property type="evidence" value="ECO:0007669"/>
    <property type="project" value="UniProtKB-UniRule"/>
</dbReference>
<dbReference type="PANTHER" id="PTHR43033">
    <property type="entry name" value="TRNA(ILE)-LYSIDINE SYNTHASE-RELATED"/>
    <property type="match status" value="1"/>
</dbReference>
<dbReference type="EMBL" id="NJGU01000001">
    <property type="protein sequence ID" value="OWY31091.1"/>
    <property type="molecule type" value="Genomic_DNA"/>
</dbReference>
<dbReference type="RefSeq" id="WP_088750001.1">
    <property type="nucleotide sequence ID" value="NZ_NJGU01000001.1"/>
</dbReference>
<dbReference type="NCBIfam" id="TIGR02432">
    <property type="entry name" value="lysidine_TilS_N"/>
    <property type="match status" value="1"/>
</dbReference>
<feature type="binding site" evidence="8">
    <location>
        <begin position="53"/>
        <end position="58"/>
    </location>
    <ligand>
        <name>ATP</name>
        <dbReference type="ChEBI" id="CHEBI:30616"/>
    </ligand>
</feature>
<evidence type="ECO:0000256" key="2">
    <source>
        <dbReference type="ARBA" id="ARBA00022490"/>
    </source>
</evidence>
<dbReference type="CDD" id="cd01992">
    <property type="entry name" value="TilS_N"/>
    <property type="match status" value="1"/>
</dbReference>
<dbReference type="InterPro" id="IPR012094">
    <property type="entry name" value="tRNA_Ile_lys_synt"/>
</dbReference>